<dbReference type="EMBL" id="BFAA01120956">
    <property type="protein sequence ID" value="GCB85121.1"/>
    <property type="molecule type" value="Genomic_DNA"/>
</dbReference>
<gene>
    <name evidence="1" type="ORF">scyTo_0025728</name>
</gene>
<reference evidence="1 2" key="1">
    <citation type="journal article" date="2018" name="Nat. Ecol. Evol.">
        <title>Shark genomes provide insights into elasmobranch evolution and the origin of vertebrates.</title>
        <authorList>
            <person name="Hara Y"/>
            <person name="Yamaguchi K"/>
            <person name="Onimaru K"/>
            <person name="Kadota M"/>
            <person name="Koyanagi M"/>
            <person name="Keeley SD"/>
            <person name="Tatsumi K"/>
            <person name="Tanaka K"/>
            <person name="Motone F"/>
            <person name="Kageyama Y"/>
            <person name="Nozu R"/>
            <person name="Adachi N"/>
            <person name="Nishimura O"/>
            <person name="Nakagawa R"/>
            <person name="Tanegashima C"/>
            <person name="Kiyatake I"/>
            <person name="Matsumoto R"/>
            <person name="Murakumo K"/>
            <person name="Nishida K"/>
            <person name="Terakita A"/>
            <person name="Kuratani S"/>
            <person name="Sato K"/>
            <person name="Hyodo S Kuraku.S."/>
        </authorList>
    </citation>
    <scope>NUCLEOTIDE SEQUENCE [LARGE SCALE GENOMIC DNA]</scope>
</reference>
<feature type="non-terminal residue" evidence="1">
    <location>
        <position position="1"/>
    </location>
</feature>
<dbReference type="STRING" id="75743.A0A401QI96"/>
<proteinExistence type="predicted"/>
<keyword evidence="2" id="KW-1185">Reference proteome</keyword>
<organism evidence="1 2">
    <name type="scientific">Scyliorhinus torazame</name>
    <name type="common">Cloudy catshark</name>
    <name type="synonym">Catulus torazame</name>
    <dbReference type="NCBI Taxonomy" id="75743"/>
    <lineage>
        <taxon>Eukaryota</taxon>
        <taxon>Metazoa</taxon>
        <taxon>Chordata</taxon>
        <taxon>Craniata</taxon>
        <taxon>Vertebrata</taxon>
        <taxon>Chondrichthyes</taxon>
        <taxon>Elasmobranchii</taxon>
        <taxon>Galeomorphii</taxon>
        <taxon>Galeoidea</taxon>
        <taxon>Carcharhiniformes</taxon>
        <taxon>Scyliorhinidae</taxon>
        <taxon>Scyliorhinus</taxon>
    </lineage>
</organism>
<evidence type="ECO:0000313" key="1">
    <source>
        <dbReference type="EMBL" id="GCB85121.1"/>
    </source>
</evidence>
<dbReference type="Proteomes" id="UP000288216">
    <property type="component" value="Unassembled WGS sequence"/>
</dbReference>
<dbReference type="OrthoDB" id="10266039at2759"/>
<name>A0A401QI96_SCYTO</name>
<sequence>EDLSRLRRKLEKQKKVEVFSDADEILMEEIKEYK</sequence>
<protein>
    <submittedName>
        <fullName evidence="1">Uncharacterized protein</fullName>
    </submittedName>
</protein>
<dbReference type="GO" id="GO:0016567">
    <property type="term" value="P:protein ubiquitination"/>
    <property type="evidence" value="ECO:0007669"/>
    <property type="project" value="UniProtKB-UniPathway"/>
</dbReference>
<comment type="caution">
    <text evidence="1">The sequence shown here is derived from an EMBL/GenBank/DDBJ whole genome shotgun (WGS) entry which is preliminary data.</text>
</comment>
<evidence type="ECO:0000313" key="2">
    <source>
        <dbReference type="Proteomes" id="UP000288216"/>
    </source>
</evidence>
<dbReference type="AlphaFoldDB" id="A0A401QI96"/>
<accession>A0A401QI96</accession>
<dbReference type="UniPathway" id="UPA00143"/>
<feature type="non-terminal residue" evidence="1">
    <location>
        <position position="34"/>
    </location>
</feature>